<dbReference type="EMBL" id="JAMZFW010000013">
    <property type="protein sequence ID" value="MCP1102772.1"/>
    <property type="molecule type" value="Genomic_DNA"/>
</dbReference>
<sequence length="319" mass="36633">MNVLQFIDGYLNGNAWEELCVMCYRMRYQNEHYTPISAAQGGDGGIEGFTQNGVVHQCYCPEKDYSDEENYEHLRDKMTKDIGKLLKANYKIRLIDWGVPPIVEWHFVIPEQKDSRIVKHAENKRKEVEAAKRANPSDFPHISDDFKVYIKCADDFLLEISKIVLSPHKDYLLNLAIKDKSTLDYSQCDSEKVENIRRKIKAIKNTDDDSDPDVVFLVDHFIKSYLSGVAILNELRLSFPEIHQALIELEGSCKEDVSVKTRLTSDTSVNAQLFNSLLDDFEKKLKEQFSTSVDLASIGELKQDLVASWLADCSMEFRM</sequence>
<keyword evidence="2" id="KW-1185">Reference proteome</keyword>
<evidence type="ECO:0000313" key="1">
    <source>
        <dbReference type="EMBL" id="MCP1102772.1"/>
    </source>
</evidence>
<reference evidence="1 2" key="1">
    <citation type="journal article" date="2022" name="Genome Biol. Evol.">
        <title>Host diet, physiology and behaviors set the stage for Lachnospiraceae cladogenesis.</title>
        <authorList>
            <person name="Vera-Ponce De Leon A."/>
            <person name="Schneider M."/>
            <person name="Jahnes B.C."/>
            <person name="Sadowski V."/>
            <person name="Camuy-Velez L.A."/>
            <person name="Duan J."/>
            <person name="Sabree Z.L."/>
        </authorList>
    </citation>
    <scope>NUCLEOTIDE SEQUENCE [LARGE SCALE GENOMIC DNA]</scope>
    <source>
        <strain evidence="1 2">PAL113</strain>
    </source>
</reference>
<comment type="caution">
    <text evidence="1">The sequence shown here is derived from an EMBL/GenBank/DDBJ whole genome shotgun (WGS) entry which is preliminary data.</text>
</comment>
<dbReference type="RefSeq" id="WP_262066558.1">
    <property type="nucleotide sequence ID" value="NZ_JAMXOD010000013.1"/>
</dbReference>
<gene>
    <name evidence="1" type="ORF">NK125_10115</name>
</gene>
<evidence type="ECO:0000313" key="2">
    <source>
        <dbReference type="Proteomes" id="UP001523566"/>
    </source>
</evidence>
<dbReference type="Proteomes" id="UP001523566">
    <property type="component" value="Unassembled WGS sequence"/>
</dbReference>
<organism evidence="1 2">
    <name type="scientific">Aequitasia blattaphilus</name>
    <dbReference type="NCBI Taxonomy" id="2949332"/>
    <lineage>
        <taxon>Bacteria</taxon>
        <taxon>Bacillati</taxon>
        <taxon>Bacillota</taxon>
        <taxon>Clostridia</taxon>
        <taxon>Lachnospirales</taxon>
        <taxon>Lachnospiraceae</taxon>
        <taxon>Aequitasia</taxon>
    </lineage>
</organism>
<proteinExistence type="predicted"/>
<protein>
    <submittedName>
        <fullName evidence="1">Uncharacterized protein</fullName>
    </submittedName>
</protein>
<name>A0ABT1EE76_9FIRM</name>
<accession>A0ABT1EE76</accession>